<dbReference type="AlphaFoldDB" id="A0A0K2UPB1"/>
<dbReference type="EMBL" id="HACA01022205">
    <property type="protein sequence ID" value="CDW39566.1"/>
    <property type="molecule type" value="Transcribed_RNA"/>
</dbReference>
<protein>
    <submittedName>
        <fullName evidence="1">Uncharacterized protein</fullName>
    </submittedName>
</protein>
<name>A0A0K2UPB1_LEPSM</name>
<sequence length="42" mass="4868">MITSTKIVATSFISTRLSCAYKYHYNKGIICHIWITLLLLIH</sequence>
<organism evidence="1">
    <name type="scientific">Lepeophtheirus salmonis</name>
    <name type="common">Salmon louse</name>
    <name type="synonym">Caligus salmonis</name>
    <dbReference type="NCBI Taxonomy" id="72036"/>
    <lineage>
        <taxon>Eukaryota</taxon>
        <taxon>Metazoa</taxon>
        <taxon>Ecdysozoa</taxon>
        <taxon>Arthropoda</taxon>
        <taxon>Crustacea</taxon>
        <taxon>Multicrustacea</taxon>
        <taxon>Hexanauplia</taxon>
        <taxon>Copepoda</taxon>
        <taxon>Siphonostomatoida</taxon>
        <taxon>Caligidae</taxon>
        <taxon>Lepeophtheirus</taxon>
    </lineage>
</organism>
<reference evidence="1" key="1">
    <citation type="submission" date="2014-05" db="EMBL/GenBank/DDBJ databases">
        <authorList>
            <person name="Chronopoulou M."/>
        </authorList>
    </citation>
    <scope>NUCLEOTIDE SEQUENCE</scope>
    <source>
        <tissue evidence="1">Whole organism</tissue>
    </source>
</reference>
<proteinExistence type="predicted"/>
<evidence type="ECO:0000313" key="1">
    <source>
        <dbReference type="EMBL" id="CDW39566.1"/>
    </source>
</evidence>
<accession>A0A0K2UPB1</accession>